<reference evidence="1" key="2">
    <citation type="submission" date="2020-11" db="EMBL/GenBank/DDBJ databases">
        <authorList>
            <person name="McCartney M.A."/>
            <person name="Auch B."/>
            <person name="Kono T."/>
            <person name="Mallez S."/>
            <person name="Becker A."/>
            <person name="Gohl D.M."/>
            <person name="Silverstein K.A.T."/>
            <person name="Koren S."/>
            <person name="Bechman K.B."/>
            <person name="Herman A."/>
            <person name="Abrahante J.E."/>
            <person name="Garbe J."/>
        </authorList>
    </citation>
    <scope>NUCLEOTIDE SEQUENCE</scope>
    <source>
        <strain evidence="1">Duluth1</strain>
        <tissue evidence="1">Whole animal</tissue>
    </source>
</reference>
<name>A0A9D4ELS7_DREPO</name>
<dbReference type="AlphaFoldDB" id="A0A9D4ELS7"/>
<organism evidence="1 2">
    <name type="scientific">Dreissena polymorpha</name>
    <name type="common">Zebra mussel</name>
    <name type="synonym">Mytilus polymorpha</name>
    <dbReference type="NCBI Taxonomy" id="45954"/>
    <lineage>
        <taxon>Eukaryota</taxon>
        <taxon>Metazoa</taxon>
        <taxon>Spiralia</taxon>
        <taxon>Lophotrochozoa</taxon>
        <taxon>Mollusca</taxon>
        <taxon>Bivalvia</taxon>
        <taxon>Autobranchia</taxon>
        <taxon>Heteroconchia</taxon>
        <taxon>Euheterodonta</taxon>
        <taxon>Imparidentia</taxon>
        <taxon>Neoheterodontei</taxon>
        <taxon>Myida</taxon>
        <taxon>Dreissenoidea</taxon>
        <taxon>Dreissenidae</taxon>
        <taxon>Dreissena</taxon>
    </lineage>
</organism>
<evidence type="ECO:0000313" key="1">
    <source>
        <dbReference type="EMBL" id="KAH3781633.1"/>
    </source>
</evidence>
<evidence type="ECO:0000313" key="2">
    <source>
        <dbReference type="Proteomes" id="UP000828390"/>
    </source>
</evidence>
<protein>
    <submittedName>
        <fullName evidence="1">Uncharacterized protein</fullName>
    </submittedName>
</protein>
<comment type="caution">
    <text evidence="1">The sequence shown here is derived from an EMBL/GenBank/DDBJ whole genome shotgun (WGS) entry which is preliminary data.</text>
</comment>
<accession>A0A9D4ELS7</accession>
<reference evidence="1" key="1">
    <citation type="journal article" date="2019" name="bioRxiv">
        <title>The Genome of the Zebra Mussel, Dreissena polymorpha: A Resource for Invasive Species Research.</title>
        <authorList>
            <person name="McCartney M.A."/>
            <person name="Auch B."/>
            <person name="Kono T."/>
            <person name="Mallez S."/>
            <person name="Zhang Y."/>
            <person name="Obille A."/>
            <person name="Becker A."/>
            <person name="Abrahante J.E."/>
            <person name="Garbe J."/>
            <person name="Badalamenti J.P."/>
            <person name="Herman A."/>
            <person name="Mangelson H."/>
            <person name="Liachko I."/>
            <person name="Sullivan S."/>
            <person name="Sone E.D."/>
            <person name="Koren S."/>
            <person name="Silverstein K.A.T."/>
            <person name="Beckman K.B."/>
            <person name="Gohl D.M."/>
        </authorList>
    </citation>
    <scope>NUCLEOTIDE SEQUENCE</scope>
    <source>
        <strain evidence="1">Duluth1</strain>
        <tissue evidence="1">Whole animal</tissue>
    </source>
</reference>
<keyword evidence="2" id="KW-1185">Reference proteome</keyword>
<sequence>MKYIKNRKDLNGWKGRWTLKIQGYNFTIAHKAGKKNAIADALSRRTYDQTAKVSETQNALLHVNGASQDTLMYSTPDDCPLLSALDIDDDAEEVSEIDLHDIASDRINISQEQWERPTLQQLLNFMVHNVLPKDDVQQKENFIMSDQYIIKIISCTTFVNHKGRSNKTR</sequence>
<dbReference type="EMBL" id="JAIWYP010000008">
    <property type="protein sequence ID" value="KAH3781633.1"/>
    <property type="molecule type" value="Genomic_DNA"/>
</dbReference>
<dbReference type="Proteomes" id="UP000828390">
    <property type="component" value="Unassembled WGS sequence"/>
</dbReference>
<gene>
    <name evidence="1" type="ORF">DPMN_159533</name>
</gene>
<proteinExistence type="predicted"/>